<dbReference type="InterPro" id="IPR007837">
    <property type="entry name" value="DinB"/>
</dbReference>
<dbReference type="RefSeq" id="WP_064123866.1">
    <property type="nucleotide sequence ID" value="NZ_CP015243.1"/>
</dbReference>
<sequence length="167" mass="18743">MIADYLRTLIDYHEWATQRLLGACMEVSEGDYRRDLGLHCHGIHGTLNHLLQTEELWLSRYLGKPAPDSATETDVYRESISGRDTLAAALREQCRQWRQAVSTLDDTSATERLSLEGGIGILELSRVELLFQVISYAIQLRGQLIYALTSLGNPDPGIDFLTYSSSP</sequence>
<feature type="binding site" evidence="3">
    <location>
        <position position="49"/>
    </location>
    <ligand>
        <name>a divalent metal cation</name>
        <dbReference type="ChEBI" id="CHEBI:60240"/>
    </ligand>
</feature>
<comment type="similarity">
    <text evidence="1">Belongs to the DinB family.</text>
</comment>
<evidence type="ECO:0000313" key="5">
    <source>
        <dbReference type="Proteomes" id="UP000077875"/>
    </source>
</evidence>
<dbReference type="Proteomes" id="UP000077875">
    <property type="component" value="Chromosome"/>
</dbReference>
<gene>
    <name evidence="4" type="ORF">A5892_17395</name>
</gene>
<dbReference type="STRING" id="376489.A5892_17395"/>
<keyword evidence="2 3" id="KW-0479">Metal-binding</keyword>
<keyword evidence="5" id="KW-1185">Reference proteome</keyword>
<name>A0A172YIY1_9GAMM</name>
<dbReference type="KEGG" id="haa:A5892_17395"/>
<dbReference type="AlphaFoldDB" id="A0A172YIY1"/>
<proteinExistence type="inferred from homology"/>
<evidence type="ECO:0000313" key="4">
    <source>
        <dbReference type="EMBL" id="ANF59015.1"/>
    </source>
</evidence>
<dbReference type="SUPFAM" id="SSF109854">
    <property type="entry name" value="DinB/YfiT-like putative metalloenzymes"/>
    <property type="match status" value="1"/>
</dbReference>
<evidence type="ECO:0000256" key="2">
    <source>
        <dbReference type="ARBA" id="ARBA00022723"/>
    </source>
</evidence>
<evidence type="ECO:0008006" key="6">
    <source>
        <dbReference type="Google" id="ProtNLM"/>
    </source>
</evidence>
<reference evidence="4 5" key="1">
    <citation type="submission" date="2016-04" db="EMBL/GenBank/DDBJ databases">
        <title>Complete Genome Sequence of Halotalea alkalilenta IHB B 13600.</title>
        <authorList>
            <person name="Swarnkar M.K."/>
            <person name="Sharma A."/>
            <person name="Kaushal K."/>
            <person name="Soni R."/>
            <person name="Rana S."/>
            <person name="Singh A.K."/>
            <person name="Gulati A."/>
        </authorList>
    </citation>
    <scope>NUCLEOTIDE SEQUENCE [LARGE SCALE GENOMIC DNA]</scope>
    <source>
        <strain evidence="4 5">IHB B 13600</strain>
    </source>
</reference>
<evidence type="ECO:0000256" key="1">
    <source>
        <dbReference type="ARBA" id="ARBA00008635"/>
    </source>
</evidence>
<accession>A0A172YIY1</accession>
<dbReference type="EMBL" id="CP015243">
    <property type="protein sequence ID" value="ANF59015.1"/>
    <property type="molecule type" value="Genomic_DNA"/>
</dbReference>
<evidence type="ECO:0000256" key="3">
    <source>
        <dbReference type="PIRSR" id="PIRSR607837-1"/>
    </source>
</evidence>
<dbReference type="GO" id="GO:0046872">
    <property type="term" value="F:metal ion binding"/>
    <property type="evidence" value="ECO:0007669"/>
    <property type="project" value="UniProtKB-KW"/>
</dbReference>
<dbReference type="InterPro" id="IPR034660">
    <property type="entry name" value="DinB/YfiT-like"/>
</dbReference>
<dbReference type="Pfam" id="PF05163">
    <property type="entry name" value="DinB"/>
    <property type="match status" value="1"/>
</dbReference>
<organism evidence="4 5">
    <name type="scientific">Halotalea alkalilenta</name>
    <dbReference type="NCBI Taxonomy" id="376489"/>
    <lineage>
        <taxon>Bacteria</taxon>
        <taxon>Pseudomonadati</taxon>
        <taxon>Pseudomonadota</taxon>
        <taxon>Gammaproteobacteria</taxon>
        <taxon>Oceanospirillales</taxon>
        <taxon>Halomonadaceae</taxon>
        <taxon>Halotalea</taxon>
    </lineage>
</organism>
<dbReference type="PANTHER" id="PTHR37302:SF3">
    <property type="entry name" value="DAMAGE-INDUCIBLE PROTEIN DINB"/>
    <property type="match status" value="1"/>
</dbReference>
<protein>
    <recommendedName>
        <fullName evidence="6">Damage-inducible protein DinB</fullName>
    </recommendedName>
</protein>
<dbReference type="PANTHER" id="PTHR37302">
    <property type="entry name" value="SLR1116 PROTEIN"/>
    <property type="match status" value="1"/>
</dbReference>
<dbReference type="Gene3D" id="1.20.120.450">
    <property type="entry name" value="dinb family like domain"/>
    <property type="match status" value="1"/>
</dbReference>